<dbReference type="AlphaFoldDB" id="A0A1N7QJX0"/>
<reference evidence="2" key="1">
    <citation type="submission" date="2017-01" db="EMBL/GenBank/DDBJ databases">
        <authorList>
            <person name="Varghese N."/>
            <person name="Submissions S."/>
        </authorList>
    </citation>
    <scope>NUCLEOTIDE SEQUENCE [LARGE SCALE GENOMIC DNA]</scope>
    <source>
        <strain evidence="2">DSM 18017</strain>
    </source>
</reference>
<name>A0A1N7QJX0_9FLAO</name>
<dbReference type="EMBL" id="FTOL01000011">
    <property type="protein sequence ID" value="SIT23089.1"/>
    <property type="molecule type" value="Genomic_DNA"/>
</dbReference>
<dbReference type="STRING" id="373668.SAMN05421786_11158"/>
<evidence type="ECO:0000313" key="1">
    <source>
        <dbReference type="EMBL" id="SIT23089.1"/>
    </source>
</evidence>
<dbReference type="Proteomes" id="UP000186744">
    <property type="component" value="Unassembled WGS sequence"/>
</dbReference>
<sequence>MIFDINEDYHYFEIERLQTKFDGSEMIYVLKKVLKIT</sequence>
<proteinExistence type="predicted"/>
<protein>
    <submittedName>
        <fullName evidence="1">Uncharacterized protein</fullName>
    </submittedName>
</protein>
<evidence type="ECO:0000313" key="2">
    <source>
        <dbReference type="Proteomes" id="UP000186744"/>
    </source>
</evidence>
<keyword evidence="2" id="KW-1185">Reference proteome</keyword>
<gene>
    <name evidence="1" type="ORF">SAMN05421786_11158</name>
</gene>
<accession>A0A1N7QJX0</accession>
<organism evidence="1 2">
    <name type="scientific">Chryseobacterium ureilyticum</name>
    <dbReference type="NCBI Taxonomy" id="373668"/>
    <lineage>
        <taxon>Bacteria</taxon>
        <taxon>Pseudomonadati</taxon>
        <taxon>Bacteroidota</taxon>
        <taxon>Flavobacteriia</taxon>
        <taxon>Flavobacteriales</taxon>
        <taxon>Weeksellaceae</taxon>
        <taxon>Chryseobacterium group</taxon>
        <taxon>Chryseobacterium</taxon>
    </lineage>
</organism>